<comment type="similarity">
    <text evidence="13">Belongs to the polysaccharide monooxygenase AA9 family.</text>
</comment>
<gene>
    <name evidence="19" type="ORF">NP233_g170</name>
</gene>
<evidence type="ECO:0000256" key="13">
    <source>
        <dbReference type="ARBA" id="ARBA00044502"/>
    </source>
</evidence>
<comment type="cofactor">
    <cofactor evidence="1">
        <name>Cu(2+)</name>
        <dbReference type="ChEBI" id="CHEBI:29036"/>
    </cofactor>
</comment>
<dbReference type="InterPro" id="IPR049892">
    <property type="entry name" value="AA9"/>
</dbReference>
<keyword evidence="5 17" id="KW-0732">Signal</keyword>
<keyword evidence="20" id="KW-1185">Reference proteome</keyword>
<evidence type="ECO:0000256" key="16">
    <source>
        <dbReference type="SAM" id="MobiDB-lite"/>
    </source>
</evidence>
<keyword evidence="9" id="KW-0503">Monooxygenase</keyword>
<evidence type="ECO:0000256" key="2">
    <source>
        <dbReference type="ARBA" id="ARBA00004613"/>
    </source>
</evidence>
<dbReference type="Proteomes" id="UP001213000">
    <property type="component" value="Unassembled WGS sequence"/>
</dbReference>
<dbReference type="GO" id="GO:0030245">
    <property type="term" value="P:cellulose catabolic process"/>
    <property type="evidence" value="ECO:0007669"/>
    <property type="project" value="UniProtKB-KW"/>
</dbReference>
<evidence type="ECO:0000259" key="18">
    <source>
        <dbReference type="Pfam" id="PF03443"/>
    </source>
</evidence>
<evidence type="ECO:0000256" key="10">
    <source>
        <dbReference type="ARBA" id="ARBA00023157"/>
    </source>
</evidence>
<keyword evidence="12" id="KW-0624">Polysaccharide degradation</keyword>
<feature type="compositionally biased region" description="Low complexity" evidence="16">
    <location>
        <begin position="252"/>
        <end position="278"/>
    </location>
</feature>
<evidence type="ECO:0000256" key="6">
    <source>
        <dbReference type="ARBA" id="ARBA00023001"/>
    </source>
</evidence>
<evidence type="ECO:0000256" key="4">
    <source>
        <dbReference type="ARBA" id="ARBA00022723"/>
    </source>
</evidence>
<dbReference type="Gene3D" id="2.70.50.70">
    <property type="match status" value="1"/>
</dbReference>
<evidence type="ECO:0000256" key="1">
    <source>
        <dbReference type="ARBA" id="ARBA00001973"/>
    </source>
</evidence>
<reference evidence="19" key="1">
    <citation type="submission" date="2022-07" db="EMBL/GenBank/DDBJ databases">
        <title>Genome Sequence of Leucocoprinus birnbaumii.</title>
        <authorList>
            <person name="Buettner E."/>
        </authorList>
    </citation>
    <scope>NUCLEOTIDE SEQUENCE</scope>
    <source>
        <strain evidence="19">VT141</strain>
    </source>
</reference>
<proteinExistence type="inferred from homology"/>
<comment type="caution">
    <text evidence="19">The sequence shown here is derived from an EMBL/GenBank/DDBJ whole genome shotgun (WGS) entry which is preliminary data.</text>
</comment>
<evidence type="ECO:0000256" key="8">
    <source>
        <dbReference type="ARBA" id="ARBA00023008"/>
    </source>
</evidence>
<dbReference type="InterPro" id="IPR005103">
    <property type="entry name" value="AA9_LPMO"/>
</dbReference>
<dbReference type="PANTHER" id="PTHR33353:SF10">
    <property type="entry name" value="ENDO-BETA-1,4-GLUCANASE D"/>
    <property type="match status" value="1"/>
</dbReference>
<organism evidence="19 20">
    <name type="scientific">Leucocoprinus birnbaumii</name>
    <dbReference type="NCBI Taxonomy" id="56174"/>
    <lineage>
        <taxon>Eukaryota</taxon>
        <taxon>Fungi</taxon>
        <taxon>Dikarya</taxon>
        <taxon>Basidiomycota</taxon>
        <taxon>Agaricomycotina</taxon>
        <taxon>Agaricomycetes</taxon>
        <taxon>Agaricomycetidae</taxon>
        <taxon>Agaricales</taxon>
        <taxon>Agaricineae</taxon>
        <taxon>Agaricaceae</taxon>
        <taxon>Leucocoprinus</taxon>
    </lineage>
</organism>
<feature type="region of interest" description="Disordered" evidence="16">
    <location>
        <begin position="248"/>
        <end position="333"/>
    </location>
</feature>
<feature type="chain" id="PRO_5042219628" description="lytic cellulose monooxygenase (C4-dehydrogenating)" evidence="17">
    <location>
        <begin position="21"/>
        <end position="354"/>
    </location>
</feature>
<feature type="compositionally biased region" description="Gly residues" evidence="16">
    <location>
        <begin position="279"/>
        <end position="288"/>
    </location>
</feature>
<dbReference type="EC" id="1.14.99.56" evidence="15"/>
<dbReference type="PANTHER" id="PTHR33353">
    <property type="entry name" value="PUTATIVE (AFU_ORTHOLOGUE AFUA_1G12560)-RELATED"/>
    <property type="match status" value="1"/>
</dbReference>
<evidence type="ECO:0000256" key="5">
    <source>
        <dbReference type="ARBA" id="ARBA00022729"/>
    </source>
</evidence>
<dbReference type="GO" id="GO:0005576">
    <property type="term" value="C:extracellular region"/>
    <property type="evidence" value="ECO:0007669"/>
    <property type="project" value="UniProtKB-SubCell"/>
</dbReference>
<keyword evidence="4" id="KW-0479">Metal-binding</keyword>
<feature type="compositionally biased region" description="Low complexity" evidence="16">
    <location>
        <begin position="289"/>
        <end position="303"/>
    </location>
</feature>
<keyword evidence="8" id="KW-0186">Copper</keyword>
<dbReference type="Pfam" id="PF03443">
    <property type="entry name" value="AA9"/>
    <property type="match status" value="1"/>
</dbReference>
<keyword evidence="3" id="KW-0964">Secreted</keyword>
<evidence type="ECO:0000256" key="17">
    <source>
        <dbReference type="SAM" id="SignalP"/>
    </source>
</evidence>
<sequence length="354" mass="36501">MKKPSLSVVIPVLTAASAYAHGFVSDLNIAGTDYKGNDPTEGGVTPFPSVIRQISTQSPVKGAMNPSINCGMNATAASLNANANPGDLIEFYWRGGTTGGNNWPHNTGPIMTYMASCGDQTCDKYDSTQAKWFKIAQQGLEPDGNTWYQAAIMGGAPANITLPSNIAPGNYLIRHELISLQLGMSVGGAEFYPSCSQLTVGGSGTGKPQASELVSFPGAYNDNDPGIYVPNVYNGNLNYQFPGPPIASFIDPSESGSSGNSGTSSSGNSGSSSGNSGSSAGGKGGASGGSNSSPSDGASASPSKCQLKRPANNVGINSRRSLDGSTSPGRSLDVRFYPKHFSRAMRGVVFGKRR</sequence>
<dbReference type="AlphaFoldDB" id="A0AAD5W2P0"/>
<name>A0AAD5W2P0_9AGAR</name>
<dbReference type="GO" id="GO:0046872">
    <property type="term" value="F:metal ion binding"/>
    <property type="evidence" value="ECO:0007669"/>
    <property type="project" value="UniProtKB-KW"/>
</dbReference>
<evidence type="ECO:0000313" key="20">
    <source>
        <dbReference type="Proteomes" id="UP001213000"/>
    </source>
</evidence>
<keyword evidence="6" id="KW-0136">Cellulose degradation</keyword>
<accession>A0AAD5W2P0</accession>
<comment type="subcellular location">
    <subcellularLocation>
        <location evidence="2">Secreted</location>
    </subcellularLocation>
</comment>
<keyword evidence="11" id="KW-0119">Carbohydrate metabolism</keyword>
<evidence type="ECO:0000256" key="11">
    <source>
        <dbReference type="ARBA" id="ARBA00023277"/>
    </source>
</evidence>
<dbReference type="CDD" id="cd21175">
    <property type="entry name" value="LPMO_AA9"/>
    <property type="match status" value="1"/>
</dbReference>
<evidence type="ECO:0000256" key="9">
    <source>
        <dbReference type="ARBA" id="ARBA00023033"/>
    </source>
</evidence>
<feature type="domain" description="Auxiliary Activity family 9 catalytic" evidence="18">
    <location>
        <begin position="21"/>
        <end position="234"/>
    </location>
</feature>
<evidence type="ECO:0000256" key="3">
    <source>
        <dbReference type="ARBA" id="ARBA00022525"/>
    </source>
</evidence>
<feature type="signal peptide" evidence="17">
    <location>
        <begin position="1"/>
        <end position="20"/>
    </location>
</feature>
<comment type="catalytic activity">
    <reaction evidence="14">
        <text>[(1-&gt;4)-beta-D-glucosyl]n+m + reduced acceptor + O2 = 4-dehydro-beta-D-glucosyl-[(1-&gt;4)-beta-D-glucosyl]n-1 + [(1-&gt;4)-beta-D-glucosyl]m + acceptor + H2O.</text>
        <dbReference type="EC" id="1.14.99.56"/>
    </reaction>
</comment>
<dbReference type="GO" id="GO:0004497">
    <property type="term" value="F:monooxygenase activity"/>
    <property type="evidence" value="ECO:0007669"/>
    <property type="project" value="UniProtKB-KW"/>
</dbReference>
<keyword evidence="7" id="KW-0560">Oxidoreductase</keyword>
<evidence type="ECO:0000256" key="14">
    <source>
        <dbReference type="ARBA" id="ARBA00045077"/>
    </source>
</evidence>
<protein>
    <recommendedName>
        <fullName evidence="15">lytic cellulose monooxygenase (C4-dehydrogenating)</fullName>
        <ecNumber evidence="15">1.14.99.56</ecNumber>
    </recommendedName>
</protein>
<keyword evidence="10" id="KW-1015">Disulfide bond</keyword>
<dbReference type="EMBL" id="JANIEX010000004">
    <property type="protein sequence ID" value="KAJ3576837.1"/>
    <property type="molecule type" value="Genomic_DNA"/>
</dbReference>
<evidence type="ECO:0000256" key="15">
    <source>
        <dbReference type="ARBA" id="ARBA00047174"/>
    </source>
</evidence>
<evidence type="ECO:0000256" key="7">
    <source>
        <dbReference type="ARBA" id="ARBA00023002"/>
    </source>
</evidence>
<evidence type="ECO:0000313" key="19">
    <source>
        <dbReference type="EMBL" id="KAJ3576837.1"/>
    </source>
</evidence>
<feature type="compositionally biased region" description="Polar residues" evidence="16">
    <location>
        <begin position="314"/>
        <end position="329"/>
    </location>
</feature>
<evidence type="ECO:0000256" key="12">
    <source>
        <dbReference type="ARBA" id="ARBA00023326"/>
    </source>
</evidence>